<proteinExistence type="predicted"/>
<dbReference type="AlphaFoldDB" id="A0A067RBV7"/>
<dbReference type="STRING" id="136037.A0A067RBV7"/>
<dbReference type="SUPFAM" id="SSF48452">
    <property type="entry name" value="TPR-like"/>
    <property type="match status" value="1"/>
</dbReference>
<evidence type="ECO:0000259" key="4">
    <source>
        <dbReference type="Pfam" id="PF16669"/>
    </source>
</evidence>
<feature type="repeat" description="TPR" evidence="3">
    <location>
        <begin position="114"/>
        <end position="147"/>
    </location>
</feature>
<dbReference type="InterPro" id="IPR051685">
    <property type="entry name" value="Ycf3/AcsC/BcsC/TPR_MFPF"/>
</dbReference>
<dbReference type="PANTHER" id="PTHR44943:SF4">
    <property type="entry name" value="TPR REPEAT-CONTAINING PROTEIN MJ0798"/>
    <property type="match status" value="1"/>
</dbReference>
<dbReference type="Proteomes" id="UP000027135">
    <property type="component" value="Unassembled WGS sequence"/>
</dbReference>
<evidence type="ECO:0000256" key="2">
    <source>
        <dbReference type="ARBA" id="ARBA00022803"/>
    </source>
</evidence>
<protein>
    <submittedName>
        <fullName evidence="5">Tetratricopeptide repeat protein 5</fullName>
    </submittedName>
</protein>
<feature type="domain" description="Tetratricopeptide repeat protein 5 OB fold" evidence="4">
    <location>
        <begin position="328"/>
        <end position="440"/>
    </location>
</feature>
<accession>A0A067RBV7</accession>
<dbReference type="PROSITE" id="PS50005">
    <property type="entry name" value="TPR"/>
    <property type="match status" value="2"/>
</dbReference>
<organism evidence="5 6">
    <name type="scientific">Zootermopsis nevadensis</name>
    <name type="common">Dampwood termite</name>
    <dbReference type="NCBI Taxonomy" id="136037"/>
    <lineage>
        <taxon>Eukaryota</taxon>
        <taxon>Metazoa</taxon>
        <taxon>Ecdysozoa</taxon>
        <taxon>Arthropoda</taxon>
        <taxon>Hexapoda</taxon>
        <taxon>Insecta</taxon>
        <taxon>Pterygota</taxon>
        <taxon>Neoptera</taxon>
        <taxon>Polyneoptera</taxon>
        <taxon>Dictyoptera</taxon>
        <taxon>Blattodea</taxon>
        <taxon>Blattoidea</taxon>
        <taxon>Termitoidae</taxon>
        <taxon>Termopsidae</taxon>
        <taxon>Zootermopsis</taxon>
    </lineage>
</organism>
<evidence type="ECO:0000256" key="1">
    <source>
        <dbReference type="ARBA" id="ARBA00022737"/>
    </source>
</evidence>
<evidence type="ECO:0000256" key="3">
    <source>
        <dbReference type="PROSITE-ProRule" id="PRU00339"/>
    </source>
</evidence>
<dbReference type="SMART" id="SM00028">
    <property type="entry name" value="TPR"/>
    <property type="match status" value="4"/>
</dbReference>
<dbReference type="Pfam" id="PF14559">
    <property type="entry name" value="TPR_19"/>
    <property type="match status" value="1"/>
</dbReference>
<dbReference type="InParanoid" id="A0A067RBV7"/>
<dbReference type="Gene3D" id="1.25.40.10">
    <property type="entry name" value="Tetratricopeptide repeat domain"/>
    <property type="match status" value="1"/>
</dbReference>
<keyword evidence="2 3" id="KW-0802">TPR repeat</keyword>
<name>A0A067RBV7_ZOONE</name>
<dbReference type="eggNOG" id="ENOG502QQ6C">
    <property type="taxonomic scope" value="Eukaryota"/>
</dbReference>
<keyword evidence="1" id="KW-0677">Repeat</keyword>
<evidence type="ECO:0000313" key="5">
    <source>
        <dbReference type="EMBL" id="KDR21227.1"/>
    </source>
</evidence>
<feature type="repeat" description="TPR" evidence="3">
    <location>
        <begin position="234"/>
        <end position="267"/>
    </location>
</feature>
<reference evidence="5 6" key="1">
    <citation type="journal article" date="2014" name="Nat. Commun.">
        <title>Molecular traces of alternative social organization in a termite genome.</title>
        <authorList>
            <person name="Terrapon N."/>
            <person name="Li C."/>
            <person name="Robertson H.M."/>
            <person name="Ji L."/>
            <person name="Meng X."/>
            <person name="Booth W."/>
            <person name="Chen Z."/>
            <person name="Childers C.P."/>
            <person name="Glastad K.M."/>
            <person name="Gokhale K."/>
            <person name="Gowin J."/>
            <person name="Gronenberg W."/>
            <person name="Hermansen R.A."/>
            <person name="Hu H."/>
            <person name="Hunt B.G."/>
            <person name="Huylmans A.K."/>
            <person name="Khalil S.M."/>
            <person name="Mitchell R.D."/>
            <person name="Munoz-Torres M.C."/>
            <person name="Mustard J.A."/>
            <person name="Pan H."/>
            <person name="Reese J.T."/>
            <person name="Scharf M.E."/>
            <person name="Sun F."/>
            <person name="Vogel H."/>
            <person name="Xiao J."/>
            <person name="Yang W."/>
            <person name="Yang Z."/>
            <person name="Yang Z."/>
            <person name="Zhou J."/>
            <person name="Zhu J."/>
            <person name="Brent C.S."/>
            <person name="Elsik C.G."/>
            <person name="Goodisman M.A."/>
            <person name="Liberles D.A."/>
            <person name="Roe R.M."/>
            <person name="Vargo E.L."/>
            <person name="Vilcinskas A."/>
            <person name="Wang J."/>
            <person name="Bornberg-Bauer E."/>
            <person name="Korb J."/>
            <person name="Zhang G."/>
            <person name="Liebig J."/>
        </authorList>
    </citation>
    <scope>NUCLEOTIDE SEQUENCE [LARGE SCALE GENOMIC DNA]</scope>
    <source>
        <tissue evidence="5">Whole organism</tissue>
    </source>
</reference>
<dbReference type="PANTHER" id="PTHR44943">
    <property type="entry name" value="CELLULOSE SYNTHASE OPERON PROTEIN C"/>
    <property type="match status" value="1"/>
</dbReference>
<dbReference type="InterPro" id="IPR038645">
    <property type="entry name" value="TTC5_OB_sf"/>
</dbReference>
<gene>
    <name evidence="5" type="ORF">L798_03634</name>
</gene>
<dbReference type="Pfam" id="PF16669">
    <property type="entry name" value="TTC5_OB"/>
    <property type="match status" value="1"/>
</dbReference>
<dbReference type="InterPro" id="IPR011990">
    <property type="entry name" value="TPR-like_helical_dom_sf"/>
</dbReference>
<evidence type="ECO:0000313" key="6">
    <source>
        <dbReference type="Proteomes" id="UP000027135"/>
    </source>
</evidence>
<sequence length="449" mass="51079">MSGEEISTEKKCCVRQEAIDTLNEKLNELYIYRDHYFERHSLDKAGQKNDDVENEMKNTLNCFESLKGMYESAEQENRTMYLYLKGRALNVMPQHSKEAEEVLSRAVKLDPKLVEAWNELGECYWKKDNFEEAKNCFSGALLHARNKVSLRNLSMILRQEKVASAQQRSDNIEKGVAYAKEAVQLDPNDGTSWAVLGNAYLSSFFTLSQNPQVLKSCISAYQQAEKDIVARSNPDLHYNKAIALKYEEEYELALESFSRAQALDPTWEAPKQKEKQLVKYLDSVQELLSLKGKLKGKKLQQMVQSIEPRQLGPYGGGSYTTRNETVQLEPIILKKLHSGINLEKVVLGKVVCSVHNDDAVPFTFCLVDKEETCMAVTVYNLAQGKGVIIGDSVAIPEPYLTEVHFKYKQKEWNFYSLRVESPVVLVVNGRKVGRDQQASAQLSTFKRTE</sequence>
<dbReference type="InterPro" id="IPR032076">
    <property type="entry name" value="TTC5_OB"/>
</dbReference>
<dbReference type="Gene3D" id="2.40.50.550">
    <property type="match status" value="1"/>
</dbReference>
<dbReference type="EMBL" id="KK852567">
    <property type="protein sequence ID" value="KDR21227.1"/>
    <property type="molecule type" value="Genomic_DNA"/>
</dbReference>
<dbReference type="OMA" id="DECKGYE"/>
<keyword evidence="6" id="KW-1185">Reference proteome</keyword>
<dbReference type="InterPro" id="IPR019734">
    <property type="entry name" value="TPR_rpt"/>
</dbReference>